<dbReference type="RefSeq" id="WP_212008850.1">
    <property type="nucleotide sequence ID" value="NZ_JAAFYZ010000025.1"/>
</dbReference>
<gene>
    <name evidence="1" type="ORF">KGQ19_10215</name>
</gene>
<dbReference type="EMBL" id="JAAFYZ010000025">
    <property type="protein sequence ID" value="MBS2547248.1"/>
    <property type="molecule type" value="Genomic_DNA"/>
</dbReference>
<protein>
    <recommendedName>
        <fullName evidence="3">SseB protein N-terminal domain-containing protein</fullName>
    </recommendedName>
</protein>
<evidence type="ECO:0000313" key="1">
    <source>
        <dbReference type="EMBL" id="MBS2547248.1"/>
    </source>
</evidence>
<evidence type="ECO:0000313" key="2">
    <source>
        <dbReference type="Proteomes" id="UP000730482"/>
    </source>
</evidence>
<name>A0ABS5KMG4_9ACTN</name>
<comment type="caution">
    <text evidence="1">The sequence shown here is derived from an EMBL/GenBank/DDBJ whole genome shotgun (WGS) entry which is preliminary data.</text>
</comment>
<organism evidence="1 2">
    <name type="scientific">Catenulispora pinistramenti</name>
    <dbReference type="NCBI Taxonomy" id="2705254"/>
    <lineage>
        <taxon>Bacteria</taxon>
        <taxon>Bacillati</taxon>
        <taxon>Actinomycetota</taxon>
        <taxon>Actinomycetes</taxon>
        <taxon>Catenulisporales</taxon>
        <taxon>Catenulisporaceae</taxon>
        <taxon>Catenulispora</taxon>
    </lineage>
</organism>
<proteinExistence type="predicted"/>
<evidence type="ECO:0008006" key="3">
    <source>
        <dbReference type="Google" id="ProtNLM"/>
    </source>
</evidence>
<dbReference type="Proteomes" id="UP000730482">
    <property type="component" value="Unassembled WGS sequence"/>
</dbReference>
<accession>A0ABS5KMG4</accession>
<sequence>MAAVTGVLADYARGEASESDVVRALLAHDGWYAPMLWLSEVFPDRKVYDSMIPTPALGQAPAPGQLWVFTDAEQVAAAIEAGSAFAAAGGPVRGVELFGALGHAVSQIQVNPAGLAEHGWSVGIDDAVLDFLARWIGALEVETALNESADDLGERLAGFQHYVVPVDDTGRPRVVALLKPPGNYVMAFTAPDLYAAHQKRDPGVTGAADMPAAMLFELADYDGVDGVVLDMKESDSFILPQDLCSAVLKLIA</sequence>
<reference evidence="1 2" key="1">
    <citation type="submission" date="2020-02" db="EMBL/GenBank/DDBJ databases">
        <title>Acidophilic actinobacteria isolated from forest soil.</title>
        <authorList>
            <person name="Golinska P."/>
        </authorList>
    </citation>
    <scope>NUCLEOTIDE SEQUENCE [LARGE SCALE GENOMIC DNA]</scope>
    <source>
        <strain evidence="1 2">NL8</strain>
    </source>
</reference>
<keyword evidence="2" id="KW-1185">Reference proteome</keyword>